<dbReference type="Gene3D" id="3.20.20.330">
    <property type="entry name" value="Homocysteine-binding-like domain"/>
    <property type="match status" value="1"/>
</dbReference>
<keyword evidence="9" id="KW-0028">Amino-acid biosynthesis</keyword>
<dbReference type="InterPro" id="IPR006158">
    <property type="entry name" value="Cobalamin-bd"/>
</dbReference>
<dbReference type="CDD" id="cd02070">
    <property type="entry name" value="corrinoid_protein_B12-BD"/>
    <property type="match status" value="1"/>
</dbReference>
<sequence>MTWQDFLEKAQKGVAYSDGSMGVFLQQYGLGGEDCPELWNVTKPDIIQSVHRAYIEAGSDLVITNTLGGNSIKLESYHLADRLEELNAAGVRNAREASRGRAIVAADIGPTGHFVKPLGDLSFDEMVNIYKEQIVALANAGADALFFETHIDILELKAGILAAREVCDLPIIASVTFESDGRMVTGTSPEAAFTTLEALGVDIMGMNCGTGPKEMLAIMERVGHLFETPIIVQANAGLPHLVNGKTHYSETPESYVDTAIHMLEYGACVIGGCCGTTPEYIKLLIERSQKEKPYLHYKKRVVDFLKLSSRFEYHRIGHHLPFTIIGERINPTARKLLVEDILSGSFQRVREEALKQQQAGAHVLDVNMGIPQADEAKLMENAIDLLSTVVHIPLAIDTSSPLAAIRGMRHYPGKPLLNSITAEPERLALLPEIKKYGAAFVALPIDEHGIPESAEKRVAVMKRILSEAEKLGIDKKNILADPLVMTVSSDQKAPRQTLATLRAFREELGLFTTMGLSNISFGLPARSFINQAFLTMAIENGLNTAIVNPLDEQQMGLVRATDVLLERDPSAMEYIRLYSGQKTITPPSGTVAQTIEQRISEAVIKGHKDDIEKLLDEALEKGLKPKAILDELLIPAITEVGQLYEKRQYFLPQLLLSAETMQKAFAKLEPLLRSTGTTSQGTLVFATVQGDVHDIGKNIVILMLRNQGFEVIDLGKDVPAETIYRIARERKADIVGLSALMTTTMPRMAEFMELLKKENASFPVMVGGAAVNRQFAESIGAYYAVDAVDAIRVAQKILEKT</sequence>
<keyword evidence="25" id="KW-1185">Reference proteome</keyword>
<gene>
    <name evidence="24" type="ORF">KDW03_03235</name>
</gene>
<dbReference type="InterPro" id="IPR036724">
    <property type="entry name" value="Cobalamin-bd_sf"/>
</dbReference>
<feature type="binding site" evidence="19">
    <location>
        <position position="274"/>
    </location>
    <ligand>
        <name>Zn(2+)</name>
        <dbReference type="ChEBI" id="CHEBI:29105"/>
    </ligand>
</feature>
<comment type="pathway">
    <text evidence="4">Amino-acid biosynthesis; L-methionine biosynthesis via de novo pathway; L-methionine from L-homocysteine (MetH route): step 1/1.</text>
</comment>
<dbReference type="GO" id="GO:0008705">
    <property type="term" value="F:methionine synthase activity"/>
    <property type="evidence" value="ECO:0007669"/>
    <property type="project" value="UniProtKB-EC"/>
</dbReference>
<comment type="function">
    <text evidence="17">Catalyzes the transfer of a methyl group from methyl-cobalamin to homocysteine, yielding enzyme-bound cob(I)alamin and methionine. Subsequently, remethylates the cofactor using methyltetrahydrofolate.</text>
</comment>
<comment type="similarity">
    <text evidence="5">Belongs to the vitamin-B12 dependent methionine synthase family.</text>
</comment>
<dbReference type="PIRSF" id="PIRSF037472">
    <property type="entry name" value="DHPS_mtfrase"/>
    <property type="match status" value="1"/>
</dbReference>
<dbReference type="Pfam" id="PF02574">
    <property type="entry name" value="S-methyl_trans"/>
    <property type="match status" value="1"/>
</dbReference>
<reference evidence="24" key="1">
    <citation type="submission" date="2021-04" db="EMBL/GenBank/DDBJ databases">
        <authorList>
            <person name="Postec A."/>
        </authorList>
    </citation>
    <scope>NUCLEOTIDE SEQUENCE</scope>
    <source>
        <strain evidence="24">F1F22</strain>
    </source>
</reference>
<dbReference type="PROSITE" id="PS51337">
    <property type="entry name" value="B12_BINDING_NTER"/>
    <property type="match status" value="1"/>
</dbReference>
<keyword evidence="12" id="KW-0949">S-adenosyl-L-methionine</keyword>
<evidence type="ECO:0000259" key="20">
    <source>
        <dbReference type="PROSITE" id="PS50970"/>
    </source>
</evidence>
<dbReference type="Proteomes" id="UP001056539">
    <property type="component" value="Chromosome"/>
</dbReference>
<dbReference type="Gene3D" id="3.20.20.20">
    <property type="entry name" value="Dihydropteroate synthase-like"/>
    <property type="match status" value="1"/>
</dbReference>
<dbReference type="PROSITE" id="PS50970">
    <property type="entry name" value="HCY"/>
    <property type="match status" value="1"/>
</dbReference>
<feature type="domain" description="Pterin-binding" evidence="21">
    <location>
        <begin position="322"/>
        <end position="573"/>
    </location>
</feature>
<evidence type="ECO:0000256" key="15">
    <source>
        <dbReference type="ARBA" id="ARBA00023167"/>
    </source>
</evidence>
<dbReference type="SUPFAM" id="SSF47644">
    <property type="entry name" value="Methionine synthase domain"/>
    <property type="match status" value="1"/>
</dbReference>
<dbReference type="InterPro" id="IPR036594">
    <property type="entry name" value="Meth_synthase_dom"/>
</dbReference>
<keyword evidence="13 19" id="KW-0479">Metal-binding</keyword>
<dbReference type="PANTHER" id="PTHR45833">
    <property type="entry name" value="METHIONINE SYNTHASE"/>
    <property type="match status" value="1"/>
</dbReference>
<comment type="catalytic activity">
    <reaction evidence="1">
        <text>(6S)-5-methyl-5,6,7,8-tetrahydrofolate + L-homocysteine = (6S)-5,6,7,8-tetrahydrofolate + L-methionine</text>
        <dbReference type="Rhea" id="RHEA:11172"/>
        <dbReference type="ChEBI" id="CHEBI:18608"/>
        <dbReference type="ChEBI" id="CHEBI:57453"/>
        <dbReference type="ChEBI" id="CHEBI:57844"/>
        <dbReference type="ChEBI" id="CHEBI:58199"/>
        <dbReference type="EC" id="2.1.1.13"/>
    </reaction>
</comment>
<evidence type="ECO:0000256" key="9">
    <source>
        <dbReference type="ARBA" id="ARBA00022605"/>
    </source>
</evidence>
<dbReference type="Pfam" id="PF02310">
    <property type="entry name" value="B12-binding"/>
    <property type="match status" value="1"/>
</dbReference>
<dbReference type="GO" id="GO:0032259">
    <property type="term" value="P:methylation"/>
    <property type="evidence" value="ECO:0007669"/>
    <property type="project" value="UniProtKB-KW"/>
</dbReference>
<evidence type="ECO:0000256" key="19">
    <source>
        <dbReference type="PROSITE-ProRule" id="PRU00333"/>
    </source>
</evidence>
<dbReference type="Pfam" id="PF02607">
    <property type="entry name" value="B12-binding_2"/>
    <property type="match status" value="1"/>
</dbReference>
<dbReference type="InterPro" id="IPR011005">
    <property type="entry name" value="Dihydropteroate_synth-like_sf"/>
</dbReference>
<evidence type="ECO:0000256" key="10">
    <source>
        <dbReference type="ARBA" id="ARBA00022628"/>
    </source>
</evidence>
<dbReference type="PANTHER" id="PTHR45833:SF1">
    <property type="entry name" value="METHIONINE SYNTHASE"/>
    <property type="match status" value="1"/>
</dbReference>
<evidence type="ECO:0000256" key="2">
    <source>
        <dbReference type="ARBA" id="ARBA00001947"/>
    </source>
</evidence>
<accession>A0AAX3BFE9</accession>
<evidence type="ECO:0000256" key="8">
    <source>
        <dbReference type="ARBA" id="ARBA00022603"/>
    </source>
</evidence>
<protein>
    <recommendedName>
        <fullName evidence="7">Methionine synthase</fullName>
        <ecNumber evidence="6">2.1.1.13</ecNumber>
    </recommendedName>
    <alternativeName>
        <fullName evidence="18">5-methyltetrahydrofolate--homocysteine methyltransferase</fullName>
    </alternativeName>
</protein>
<dbReference type="NCBIfam" id="NF005719">
    <property type="entry name" value="PRK07535.1"/>
    <property type="match status" value="1"/>
</dbReference>
<evidence type="ECO:0000313" key="25">
    <source>
        <dbReference type="Proteomes" id="UP001056539"/>
    </source>
</evidence>
<keyword evidence="11 19" id="KW-0808">Transferase</keyword>
<evidence type="ECO:0000256" key="17">
    <source>
        <dbReference type="ARBA" id="ARBA00025552"/>
    </source>
</evidence>
<dbReference type="InterPro" id="IPR036589">
    <property type="entry name" value="HCY_dom_sf"/>
</dbReference>
<comment type="cofactor">
    <cofactor evidence="2 19">
        <name>Zn(2+)</name>
        <dbReference type="ChEBI" id="CHEBI:29105"/>
    </cofactor>
</comment>
<evidence type="ECO:0000256" key="13">
    <source>
        <dbReference type="ARBA" id="ARBA00022723"/>
    </source>
</evidence>
<evidence type="ECO:0000313" key="24">
    <source>
        <dbReference type="EMBL" id="URA10833.1"/>
    </source>
</evidence>
<dbReference type="GO" id="GO:0005829">
    <property type="term" value="C:cytosol"/>
    <property type="evidence" value="ECO:0007669"/>
    <property type="project" value="TreeGrafter"/>
</dbReference>
<dbReference type="InterPro" id="IPR017215">
    <property type="entry name" value="MetH_bac"/>
</dbReference>
<dbReference type="InterPro" id="IPR050554">
    <property type="entry name" value="Met_Synthase/Corrinoid"/>
</dbReference>
<dbReference type="KEGG" id="taqu:KDW03_03235"/>
<dbReference type="RefSeq" id="WP_271435960.1">
    <property type="nucleotide sequence ID" value="NZ_CP073355.1"/>
</dbReference>
<dbReference type="EMBL" id="CP073355">
    <property type="protein sequence ID" value="URA10833.1"/>
    <property type="molecule type" value="Genomic_DNA"/>
</dbReference>
<keyword evidence="16" id="KW-0170">Cobalt</keyword>
<keyword evidence="14 19" id="KW-0862">Zinc</keyword>
<dbReference type="GO" id="GO:0046872">
    <property type="term" value="F:metal ion binding"/>
    <property type="evidence" value="ECO:0007669"/>
    <property type="project" value="UniProtKB-KW"/>
</dbReference>
<evidence type="ECO:0000256" key="14">
    <source>
        <dbReference type="ARBA" id="ARBA00022833"/>
    </source>
</evidence>
<dbReference type="PROSITE" id="PS50972">
    <property type="entry name" value="PTERIN_BINDING"/>
    <property type="match status" value="1"/>
</dbReference>
<feature type="domain" description="B12-binding N-terminal" evidence="23">
    <location>
        <begin position="586"/>
        <end position="680"/>
    </location>
</feature>
<dbReference type="PROSITE" id="PS51332">
    <property type="entry name" value="B12_BINDING"/>
    <property type="match status" value="1"/>
</dbReference>
<dbReference type="Gene3D" id="3.40.50.280">
    <property type="entry name" value="Cobalamin-binding domain"/>
    <property type="match status" value="1"/>
</dbReference>
<evidence type="ECO:0000256" key="3">
    <source>
        <dbReference type="ARBA" id="ARBA00001956"/>
    </source>
</evidence>
<evidence type="ECO:0000256" key="16">
    <source>
        <dbReference type="ARBA" id="ARBA00023285"/>
    </source>
</evidence>
<dbReference type="SMART" id="SM01018">
    <property type="entry name" value="B12-binding_2"/>
    <property type="match status" value="1"/>
</dbReference>
<evidence type="ECO:0000256" key="1">
    <source>
        <dbReference type="ARBA" id="ARBA00001700"/>
    </source>
</evidence>
<dbReference type="Gene3D" id="1.10.1240.10">
    <property type="entry name" value="Methionine synthase domain"/>
    <property type="match status" value="1"/>
</dbReference>
<comment type="cofactor">
    <cofactor evidence="3">
        <name>methylcob(III)alamin</name>
        <dbReference type="ChEBI" id="CHEBI:28115"/>
    </cofactor>
</comment>
<reference evidence="24" key="2">
    <citation type="submission" date="2022-06" db="EMBL/GenBank/DDBJ databases">
        <title>Thermospira aquatica gen. nov., sp. nov.</title>
        <authorList>
            <person name="Ben Ali Gam Z."/>
            <person name="Labat M."/>
        </authorList>
    </citation>
    <scope>NUCLEOTIDE SEQUENCE</scope>
    <source>
        <strain evidence="24">F1F22</strain>
    </source>
</reference>
<feature type="binding site" evidence="19">
    <location>
        <position position="273"/>
    </location>
    <ligand>
        <name>Zn(2+)</name>
        <dbReference type="ChEBI" id="CHEBI:29105"/>
    </ligand>
</feature>
<evidence type="ECO:0000256" key="7">
    <source>
        <dbReference type="ARBA" id="ARBA00013998"/>
    </source>
</evidence>
<evidence type="ECO:0000259" key="22">
    <source>
        <dbReference type="PROSITE" id="PS51332"/>
    </source>
</evidence>
<dbReference type="AlphaFoldDB" id="A0AAX3BFE9"/>
<keyword evidence="15" id="KW-0486">Methionine biosynthesis</keyword>
<dbReference type="Pfam" id="PF00809">
    <property type="entry name" value="Pterin_bind"/>
    <property type="match status" value="1"/>
</dbReference>
<evidence type="ECO:0000256" key="6">
    <source>
        <dbReference type="ARBA" id="ARBA00012032"/>
    </source>
</evidence>
<dbReference type="InterPro" id="IPR003726">
    <property type="entry name" value="HCY_dom"/>
</dbReference>
<keyword evidence="10" id="KW-0846">Cobalamin</keyword>
<evidence type="ECO:0000259" key="21">
    <source>
        <dbReference type="PROSITE" id="PS50972"/>
    </source>
</evidence>
<feature type="domain" description="Hcy-binding" evidence="20">
    <location>
        <begin position="3"/>
        <end position="288"/>
    </location>
</feature>
<evidence type="ECO:0000256" key="4">
    <source>
        <dbReference type="ARBA" id="ARBA00005178"/>
    </source>
</evidence>
<dbReference type="InterPro" id="IPR003759">
    <property type="entry name" value="Cbl-bd_cap"/>
</dbReference>
<evidence type="ECO:0000256" key="18">
    <source>
        <dbReference type="ARBA" id="ARBA00031040"/>
    </source>
</evidence>
<evidence type="ECO:0000256" key="12">
    <source>
        <dbReference type="ARBA" id="ARBA00022691"/>
    </source>
</evidence>
<name>A0AAX3BFE9_9SPIR</name>
<feature type="domain" description="B12-binding" evidence="22">
    <location>
        <begin position="680"/>
        <end position="801"/>
    </location>
</feature>
<dbReference type="InterPro" id="IPR000489">
    <property type="entry name" value="Pterin-binding_dom"/>
</dbReference>
<keyword evidence="8 19" id="KW-0489">Methyltransferase</keyword>
<feature type="binding site" evidence="19">
    <location>
        <position position="208"/>
    </location>
    <ligand>
        <name>Zn(2+)</name>
        <dbReference type="ChEBI" id="CHEBI:29105"/>
    </ligand>
</feature>
<dbReference type="EC" id="2.1.1.13" evidence="6"/>
<dbReference type="GO" id="GO:0046653">
    <property type="term" value="P:tetrahydrofolate metabolic process"/>
    <property type="evidence" value="ECO:0007669"/>
    <property type="project" value="TreeGrafter"/>
</dbReference>
<proteinExistence type="inferred from homology"/>
<organism evidence="24 25">
    <name type="scientific">Thermospira aquatica</name>
    <dbReference type="NCBI Taxonomy" id="2828656"/>
    <lineage>
        <taxon>Bacteria</taxon>
        <taxon>Pseudomonadati</taxon>
        <taxon>Spirochaetota</taxon>
        <taxon>Spirochaetia</taxon>
        <taxon>Brevinematales</taxon>
        <taxon>Thermospiraceae</taxon>
        <taxon>Thermospira</taxon>
    </lineage>
</organism>
<dbReference type="GO" id="GO:0031419">
    <property type="term" value="F:cobalamin binding"/>
    <property type="evidence" value="ECO:0007669"/>
    <property type="project" value="UniProtKB-KW"/>
</dbReference>
<evidence type="ECO:0000256" key="5">
    <source>
        <dbReference type="ARBA" id="ARBA00010398"/>
    </source>
</evidence>
<dbReference type="SUPFAM" id="SSF51717">
    <property type="entry name" value="Dihydropteroate synthetase-like"/>
    <property type="match status" value="1"/>
</dbReference>
<dbReference type="GO" id="GO:0050667">
    <property type="term" value="P:homocysteine metabolic process"/>
    <property type="evidence" value="ECO:0007669"/>
    <property type="project" value="TreeGrafter"/>
</dbReference>
<dbReference type="SUPFAM" id="SSF82282">
    <property type="entry name" value="Homocysteine S-methyltransferase"/>
    <property type="match status" value="1"/>
</dbReference>
<evidence type="ECO:0000259" key="23">
    <source>
        <dbReference type="PROSITE" id="PS51337"/>
    </source>
</evidence>
<dbReference type="SUPFAM" id="SSF52242">
    <property type="entry name" value="Cobalamin (vitamin B12)-binding domain"/>
    <property type="match status" value="1"/>
</dbReference>
<evidence type="ECO:0000256" key="11">
    <source>
        <dbReference type="ARBA" id="ARBA00022679"/>
    </source>
</evidence>